<keyword evidence="3" id="KW-1185">Reference proteome</keyword>
<protein>
    <submittedName>
        <fullName evidence="2">Uncharacterized protein</fullName>
    </submittedName>
</protein>
<dbReference type="Proteomes" id="UP000615593">
    <property type="component" value="Unassembled WGS sequence"/>
</dbReference>
<evidence type="ECO:0000256" key="1">
    <source>
        <dbReference type="SAM" id="Phobius"/>
    </source>
</evidence>
<keyword evidence="1" id="KW-1133">Transmembrane helix</keyword>
<proteinExistence type="predicted"/>
<name>A0ABQ3BPU3_9FLAO</name>
<reference evidence="3" key="1">
    <citation type="journal article" date="2019" name="Int. J. Syst. Evol. Microbiol.">
        <title>The Global Catalogue of Microorganisms (GCM) 10K type strain sequencing project: providing services to taxonomists for standard genome sequencing and annotation.</title>
        <authorList>
            <consortium name="The Broad Institute Genomics Platform"/>
            <consortium name="The Broad Institute Genome Sequencing Center for Infectious Disease"/>
            <person name="Wu L."/>
            <person name="Ma J."/>
        </authorList>
    </citation>
    <scope>NUCLEOTIDE SEQUENCE [LARGE SCALE GENOMIC DNA]</scope>
    <source>
        <strain evidence="3">KCTC 12708</strain>
    </source>
</reference>
<keyword evidence="1" id="KW-0812">Transmembrane</keyword>
<dbReference type="EMBL" id="BMWY01000003">
    <property type="protein sequence ID" value="GGZ53572.1"/>
    <property type="molecule type" value="Genomic_DNA"/>
</dbReference>
<gene>
    <name evidence="2" type="ORF">GCM10008088_14060</name>
</gene>
<feature type="transmembrane region" description="Helical" evidence="1">
    <location>
        <begin position="12"/>
        <end position="30"/>
    </location>
</feature>
<sequence length="66" mass="8013">MLENISEKTQLILVIIVLAVLFFAVVKNNNRNKEKRYDRKSRNFRKNFYEKRKEKDSPDNIKDKPE</sequence>
<organism evidence="2 3">
    <name type="scientific">Mesonia mobilis</name>
    <dbReference type="NCBI Taxonomy" id="369791"/>
    <lineage>
        <taxon>Bacteria</taxon>
        <taxon>Pseudomonadati</taxon>
        <taxon>Bacteroidota</taxon>
        <taxon>Flavobacteriia</taxon>
        <taxon>Flavobacteriales</taxon>
        <taxon>Flavobacteriaceae</taxon>
        <taxon>Mesonia</taxon>
    </lineage>
</organism>
<comment type="caution">
    <text evidence="2">The sequence shown here is derived from an EMBL/GenBank/DDBJ whole genome shotgun (WGS) entry which is preliminary data.</text>
</comment>
<accession>A0ABQ3BPU3</accession>
<keyword evidence="1" id="KW-0472">Membrane</keyword>
<evidence type="ECO:0000313" key="3">
    <source>
        <dbReference type="Proteomes" id="UP000615593"/>
    </source>
</evidence>
<evidence type="ECO:0000313" key="2">
    <source>
        <dbReference type="EMBL" id="GGZ53572.1"/>
    </source>
</evidence>
<dbReference type="GeneID" id="94369072"/>
<dbReference type="RefSeq" id="WP_036243250.1">
    <property type="nucleotide sequence ID" value="NZ_BMWY01000003.1"/>
</dbReference>